<dbReference type="RefSeq" id="WP_005936767.1">
    <property type="nucleotide sequence ID" value="NZ_KB890320.1"/>
</dbReference>
<proteinExistence type="predicted"/>
<evidence type="ECO:0000313" key="3">
    <source>
        <dbReference type="Proteomes" id="UP000017831"/>
    </source>
</evidence>
<evidence type="ECO:0000256" key="1">
    <source>
        <dbReference type="SAM" id="SignalP"/>
    </source>
</evidence>
<name>U6RMD7_9BACT</name>
<dbReference type="GeneID" id="60063392"/>
<dbReference type="eggNOG" id="COG2067">
    <property type="taxonomic scope" value="Bacteria"/>
</dbReference>
<dbReference type="Proteomes" id="UP000017831">
    <property type="component" value="Unassembled WGS sequence"/>
</dbReference>
<comment type="caution">
    <text evidence="2">The sequence shown here is derived from an EMBL/GenBank/DDBJ whole genome shotgun (WGS) entry which is preliminary data.</text>
</comment>
<feature type="signal peptide" evidence="1">
    <location>
        <begin position="1"/>
        <end position="22"/>
    </location>
</feature>
<accession>U6RMD7</accession>
<protein>
    <recommendedName>
        <fullName evidence="4">Outer membrane protein beta-barrel domain-containing protein</fullName>
    </recommendedName>
</protein>
<feature type="chain" id="PRO_5004678394" description="Outer membrane protein beta-barrel domain-containing protein" evidence="1">
    <location>
        <begin position="23"/>
        <end position="424"/>
    </location>
</feature>
<reference evidence="2 3" key="1">
    <citation type="submission" date="2013-04" db="EMBL/GenBank/DDBJ databases">
        <title>The Genome Sequence of Bacteroides massiliensis DSM 17679.</title>
        <authorList>
            <consortium name="The Broad Institute Genomics Platform"/>
            <person name="Earl A."/>
            <person name="Ward D."/>
            <person name="Feldgarden M."/>
            <person name="Gevers D."/>
            <person name="Martens E."/>
            <person name="Fenner L."/>
            <person name="Roux V."/>
            <person name="Mallet M.N."/>
            <person name="Raoult D."/>
            <person name="Walker B."/>
            <person name="Young S."/>
            <person name="Zeng Q."/>
            <person name="Gargeya S."/>
            <person name="Fitzgerald M."/>
            <person name="Haas B."/>
            <person name="Abouelleil A."/>
            <person name="Allen A.W."/>
            <person name="Alvarado L."/>
            <person name="Arachchi H.M."/>
            <person name="Berlin A.M."/>
            <person name="Chapman S.B."/>
            <person name="Gainer-Dewar J."/>
            <person name="Goldberg J."/>
            <person name="Griggs A."/>
            <person name="Gujja S."/>
            <person name="Hansen M."/>
            <person name="Howarth C."/>
            <person name="Imamovic A."/>
            <person name="Ireland A."/>
            <person name="Larimer J."/>
            <person name="McCowan C."/>
            <person name="Murphy C."/>
            <person name="Pearson M."/>
            <person name="Poon T.W."/>
            <person name="Priest M."/>
            <person name="Roberts A."/>
            <person name="Saif S."/>
            <person name="Shea T."/>
            <person name="Sisk P."/>
            <person name="Sykes S."/>
            <person name="Wortman J."/>
            <person name="Nusbaum C."/>
            <person name="Birren B."/>
        </authorList>
    </citation>
    <scope>NUCLEOTIDE SEQUENCE [LARGE SCALE GENOMIC DNA]</scope>
    <source>
        <strain evidence="3">B84634 / Timone 84634 / DSM 17679 / JCM 13223</strain>
    </source>
</reference>
<gene>
    <name evidence="2" type="ORF">HMPREF1534_00546</name>
</gene>
<organism evidence="2 3">
    <name type="scientific">Phocaeicola massiliensis B84634 = Timone 84634 = DSM 17679 = JCM 13223</name>
    <dbReference type="NCBI Taxonomy" id="1121098"/>
    <lineage>
        <taxon>Bacteria</taxon>
        <taxon>Pseudomonadati</taxon>
        <taxon>Bacteroidota</taxon>
        <taxon>Bacteroidia</taxon>
        <taxon>Bacteroidales</taxon>
        <taxon>Bacteroidaceae</taxon>
        <taxon>Phocaeicola</taxon>
    </lineage>
</organism>
<dbReference type="HOGENOM" id="CLU_047829_1_0_10"/>
<dbReference type="SUPFAM" id="SSF56935">
    <property type="entry name" value="Porins"/>
    <property type="match status" value="1"/>
</dbReference>
<keyword evidence="1" id="KW-0732">Signal</keyword>
<dbReference type="STRING" id="1121098.HMPREF1534_00546"/>
<dbReference type="OrthoDB" id="1491239at2"/>
<evidence type="ECO:0000313" key="2">
    <source>
        <dbReference type="EMBL" id="EOA57779.1"/>
    </source>
</evidence>
<dbReference type="Gene3D" id="2.40.160.60">
    <property type="entry name" value="Outer membrane protein transport protein (OMPP1/FadL/TodX)"/>
    <property type="match status" value="1"/>
</dbReference>
<keyword evidence="3" id="KW-1185">Reference proteome</keyword>
<dbReference type="AlphaFoldDB" id="U6RMD7"/>
<evidence type="ECO:0008006" key="4">
    <source>
        <dbReference type="Google" id="ProtNLM"/>
    </source>
</evidence>
<dbReference type="EMBL" id="AQHY01000007">
    <property type="protein sequence ID" value="EOA57779.1"/>
    <property type="molecule type" value="Genomic_DNA"/>
</dbReference>
<sequence>MINYKRLISALIILTFTGLTIAQTSTNSPYTRYGFGSLADQGFGNSKAMGGIAYGLRNGYQINASNPASYTAVDSLTFLFDAGMTLQNANFKEGNIKTNAKNSSFDYLAMQFRLWKRMGMAVGFLPFSTVGYSLSNTSELTKDEDGTVINKTASYAGDGGLQQVFAGVGFKVLDNLSIGANISYIYGDITHSVTTAFSNSSSFSSVRLDKISINDYKLDFGLQYSYKFNKKHVLNFGAVYSLGHSVNGKGYKYNQKWLNGADYPSTQTGDTITNAFSLPHTFGAGLTYVYDNRLTIGADFTYQQWEDAKFYNEKSYFSNRTKIAAGAEFVPNPYSRNYLKRVRYRVGGYYSDPYTKVDGQDGTREYGVSAGFGFPLFQSKSILNISGQYVRVSPKVKGMLEENYLKINIGLTFNERWFMKWKVD</sequence>
<dbReference type="PATRIC" id="fig|1121098.3.peg.556"/>